<gene>
    <name evidence="2" type="ORF">FHG55_22900</name>
</gene>
<keyword evidence="3" id="KW-1185">Reference proteome</keyword>
<proteinExistence type="predicted"/>
<dbReference type="SMART" id="SM00901">
    <property type="entry name" value="FRG"/>
    <property type="match status" value="1"/>
</dbReference>
<name>A0A5C4KRY9_PSEJE</name>
<comment type="caution">
    <text evidence="2">The sequence shown here is derived from an EMBL/GenBank/DDBJ whole genome shotgun (WGS) entry which is preliminary data.</text>
</comment>
<evidence type="ECO:0000313" key="2">
    <source>
        <dbReference type="EMBL" id="TNB92211.1"/>
    </source>
</evidence>
<evidence type="ECO:0000313" key="3">
    <source>
        <dbReference type="Proteomes" id="UP000306272"/>
    </source>
</evidence>
<protein>
    <submittedName>
        <fullName evidence="2">FRG domain-containing protein</fullName>
    </submittedName>
</protein>
<dbReference type="InterPro" id="IPR014966">
    <property type="entry name" value="FRG-dom"/>
</dbReference>
<dbReference type="EMBL" id="VDDB01000017">
    <property type="protein sequence ID" value="TNB92211.1"/>
    <property type="molecule type" value="Genomic_DNA"/>
</dbReference>
<dbReference type="Pfam" id="PF08867">
    <property type="entry name" value="FRG"/>
    <property type="match status" value="1"/>
</dbReference>
<sequence length="316" mass="35777">MVSKFVQEYFFETAKELLSALSPWSEVLPLDNYIFRGHSNANYLLSPVSMREENKESIWDCSRAYASIEGSTTDNDYSLAYVEYQLIRDFYRESDARGLHVPISERLRAKLHRKVDFHTMSSWIDGEMWLPDDLLEVAALAQHYGVATRLLDWSYDPFVAAFFASKPSGKIDGDLCIWGLDAGFVDTVKTIGGSNFPLKLVTPHYSGNPNLFAQSGLFSHWASRVPGLRRITSGDIRELPPVDRRPLDLLVKEYLNMTENDEVGTVFIKLVLPNSESLELARQLRKLGYGPAKLFPGYEGVALELKERPLLRSSKG</sequence>
<dbReference type="AlphaFoldDB" id="A0A5C4KRY9"/>
<evidence type="ECO:0000259" key="1">
    <source>
        <dbReference type="SMART" id="SM00901"/>
    </source>
</evidence>
<reference evidence="2" key="1">
    <citation type="submission" date="2019-06" db="EMBL/GenBank/DDBJ databases">
        <title>Pseudomonas-derived Butenolides : (Bio)synthesis of Styrolides.</title>
        <authorList>
            <person name="Klapper M."/>
            <person name="Chowdhury S."/>
            <person name="Stallforth P."/>
        </authorList>
    </citation>
    <scope>NUCLEOTIDE SEQUENCE [LARGE SCALE GENOMIC DNA]</scope>
    <source>
        <strain evidence="2">EC-S101</strain>
    </source>
</reference>
<accession>A0A5C4KRY9</accession>
<dbReference type="Proteomes" id="UP000306272">
    <property type="component" value="Unassembled WGS sequence"/>
</dbReference>
<feature type="domain" description="FRG" evidence="1">
    <location>
        <begin position="29"/>
        <end position="172"/>
    </location>
</feature>
<organism evidence="2 3">
    <name type="scientific">Pseudomonas jessenii</name>
    <dbReference type="NCBI Taxonomy" id="77298"/>
    <lineage>
        <taxon>Bacteria</taxon>
        <taxon>Pseudomonadati</taxon>
        <taxon>Pseudomonadota</taxon>
        <taxon>Gammaproteobacteria</taxon>
        <taxon>Pseudomonadales</taxon>
        <taxon>Pseudomonadaceae</taxon>
        <taxon>Pseudomonas</taxon>
    </lineage>
</organism>